<gene>
    <name evidence="1" type="ordered locus">FRAAL6770</name>
</gene>
<sequence>MGSMFLAAVSRLSGGSGAQPAAWRPAVVFSPWVVAAHALPGTFPSHLPAGKSVECEPWLGKPGCI</sequence>
<organism evidence="1 2">
    <name type="scientific">Frankia alni (strain DSM 45986 / CECT 9034 / ACN14a)</name>
    <dbReference type="NCBI Taxonomy" id="326424"/>
    <lineage>
        <taxon>Bacteria</taxon>
        <taxon>Bacillati</taxon>
        <taxon>Actinomycetota</taxon>
        <taxon>Actinomycetes</taxon>
        <taxon>Frankiales</taxon>
        <taxon>Frankiaceae</taxon>
        <taxon>Frankia</taxon>
    </lineage>
</organism>
<dbReference type="EMBL" id="CT573213">
    <property type="protein sequence ID" value="CAJ65393.1"/>
    <property type="molecule type" value="Genomic_DNA"/>
</dbReference>
<dbReference type="KEGG" id="fal:FRAAL6770"/>
<accession>Q0RAZ5</accession>
<evidence type="ECO:0000313" key="2">
    <source>
        <dbReference type="Proteomes" id="UP000000657"/>
    </source>
</evidence>
<reference evidence="1 2" key="1">
    <citation type="journal article" date="2007" name="Genome Res.">
        <title>Genome characteristics of facultatively symbiotic Frankia sp. strains reflect host range and host plant biogeography.</title>
        <authorList>
            <person name="Normand P."/>
            <person name="Lapierre P."/>
            <person name="Tisa L.S."/>
            <person name="Gogarten J.P."/>
            <person name="Alloisio N."/>
            <person name="Bagnarol E."/>
            <person name="Bassi C.A."/>
            <person name="Berry A.M."/>
            <person name="Bickhart D.M."/>
            <person name="Choisne N."/>
            <person name="Couloux A."/>
            <person name="Cournoyer B."/>
            <person name="Cruveiller S."/>
            <person name="Daubin V."/>
            <person name="Demange N."/>
            <person name="Francino M.P."/>
            <person name="Goltsman E."/>
            <person name="Huang Y."/>
            <person name="Kopp O.R."/>
            <person name="Labarre L."/>
            <person name="Lapidus A."/>
            <person name="Lavire C."/>
            <person name="Marechal J."/>
            <person name="Martinez M."/>
            <person name="Mastronunzio J.E."/>
            <person name="Mullin B.C."/>
            <person name="Niemann J."/>
            <person name="Pujic P."/>
            <person name="Rawnsley T."/>
            <person name="Rouy Z."/>
            <person name="Schenowitz C."/>
            <person name="Sellstedt A."/>
            <person name="Tavares F."/>
            <person name="Tomkins J.P."/>
            <person name="Vallenet D."/>
            <person name="Valverde C."/>
            <person name="Wall L.G."/>
            <person name="Wang Y."/>
            <person name="Medigue C."/>
            <person name="Benson D.R."/>
        </authorList>
    </citation>
    <scope>NUCLEOTIDE SEQUENCE [LARGE SCALE GENOMIC DNA]</scope>
    <source>
        <strain evidence="2">DSM 45986 / CECT 9034 / ACN14a</strain>
    </source>
</reference>
<dbReference type="AlphaFoldDB" id="Q0RAZ5"/>
<dbReference type="Proteomes" id="UP000000657">
    <property type="component" value="Chromosome"/>
</dbReference>
<evidence type="ECO:0000313" key="1">
    <source>
        <dbReference type="EMBL" id="CAJ65393.1"/>
    </source>
</evidence>
<keyword evidence="2" id="KW-1185">Reference proteome</keyword>
<proteinExistence type="predicted"/>
<protein>
    <submittedName>
        <fullName evidence="1">Uncharacterized protein</fullName>
    </submittedName>
</protein>
<dbReference type="STRING" id="326424.FRAAL6770"/>
<dbReference type="HOGENOM" id="CLU_2843463_0_0_11"/>
<name>Q0RAZ5_FRAAA</name>